<keyword evidence="3" id="KW-1185">Reference proteome</keyword>
<dbReference type="EMBL" id="JAUUTY010000001">
    <property type="protein sequence ID" value="KAK1699262.1"/>
    <property type="molecule type" value="Genomic_DNA"/>
</dbReference>
<reference evidence="2" key="1">
    <citation type="submission" date="2023-07" db="EMBL/GenBank/DDBJ databases">
        <title>A chromosome-level genome assembly of Lolium multiflorum.</title>
        <authorList>
            <person name="Chen Y."/>
            <person name="Copetti D."/>
            <person name="Kolliker R."/>
            <person name="Studer B."/>
        </authorList>
    </citation>
    <scope>NUCLEOTIDE SEQUENCE</scope>
    <source>
        <strain evidence="2">02402/16</strain>
        <tissue evidence="2">Leaf</tissue>
    </source>
</reference>
<evidence type="ECO:0000259" key="1">
    <source>
        <dbReference type="PROSITE" id="PS50181"/>
    </source>
</evidence>
<protein>
    <recommendedName>
        <fullName evidence="1">F-box domain-containing protein</fullName>
    </recommendedName>
</protein>
<dbReference type="InterPro" id="IPR055357">
    <property type="entry name" value="LRR_At1g61320_AtMIF1"/>
</dbReference>
<feature type="domain" description="F-box" evidence="1">
    <location>
        <begin position="16"/>
        <end position="66"/>
    </location>
</feature>
<dbReference type="InterPro" id="IPR001810">
    <property type="entry name" value="F-box_dom"/>
</dbReference>
<dbReference type="InterPro" id="IPR032675">
    <property type="entry name" value="LRR_dom_sf"/>
</dbReference>
<organism evidence="2 3">
    <name type="scientific">Lolium multiflorum</name>
    <name type="common">Italian ryegrass</name>
    <name type="synonym">Lolium perenne subsp. multiflorum</name>
    <dbReference type="NCBI Taxonomy" id="4521"/>
    <lineage>
        <taxon>Eukaryota</taxon>
        <taxon>Viridiplantae</taxon>
        <taxon>Streptophyta</taxon>
        <taxon>Embryophyta</taxon>
        <taxon>Tracheophyta</taxon>
        <taxon>Spermatophyta</taxon>
        <taxon>Magnoliopsida</taxon>
        <taxon>Liliopsida</taxon>
        <taxon>Poales</taxon>
        <taxon>Poaceae</taxon>
        <taxon>BOP clade</taxon>
        <taxon>Pooideae</taxon>
        <taxon>Poodae</taxon>
        <taxon>Poeae</taxon>
        <taxon>Poeae Chloroplast Group 2 (Poeae type)</taxon>
        <taxon>Loliodinae</taxon>
        <taxon>Loliinae</taxon>
        <taxon>Lolium</taxon>
    </lineage>
</organism>
<comment type="caution">
    <text evidence="2">The sequence shown here is derived from an EMBL/GenBank/DDBJ whole genome shotgun (WGS) entry which is preliminary data.</text>
</comment>
<dbReference type="InterPro" id="IPR036047">
    <property type="entry name" value="F-box-like_dom_sf"/>
</dbReference>
<name>A0AAD8U5T3_LOLMU</name>
<dbReference type="PROSITE" id="PS50181">
    <property type="entry name" value="FBOX"/>
    <property type="match status" value="1"/>
</dbReference>
<evidence type="ECO:0000313" key="2">
    <source>
        <dbReference type="EMBL" id="KAK1699262.1"/>
    </source>
</evidence>
<dbReference type="PANTHER" id="PTHR35545">
    <property type="entry name" value="F-BOX DOMAIN-CONTAINING PROTEIN"/>
    <property type="match status" value="1"/>
</dbReference>
<gene>
    <name evidence="2" type="ORF">QYE76_015959</name>
</gene>
<dbReference type="SUPFAM" id="SSF81383">
    <property type="entry name" value="F-box domain"/>
    <property type="match status" value="1"/>
</dbReference>
<dbReference type="Gene3D" id="3.80.10.10">
    <property type="entry name" value="Ribonuclease Inhibitor"/>
    <property type="match status" value="1"/>
</dbReference>
<dbReference type="Pfam" id="PF23622">
    <property type="entry name" value="LRR_At1g61320_AtMIF1"/>
    <property type="match status" value="1"/>
</dbReference>
<dbReference type="SUPFAM" id="SSF52047">
    <property type="entry name" value="RNI-like"/>
    <property type="match status" value="1"/>
</dbReference>
<dbReference type="Proteomes" id="UP001231189">
    <property type="component" value="Unassembled WGS sequence"/>
</dbReference>
<dbReference type="PANTHER" id="PTHR35545:SF11">
    <property type="entry name" value="OS04G0376200 PROTEIN"/>
    <property type="match status" value="1"/>
</dbReference>
<proteinExistence type="predicted"/>
<evidence type="ECO:0000313" key="3">
    <source>
        <dbReference type="Proteomes" id="UP001231189"/>
    </source>
</evidence>
<dbReference type="Pfam" id="PF00646">
    <property type="entry name" value="F-box"/>
    <property type="match status" value="1"/>
</dbReference>
<sequence>MPRLRRVRPRTAGEEADRLSALPEELIRLILSKLGTRAALSTSVLARRWARIPRELPAFDFRVRDVLAPEYERTVALRARNLPRDEHVGRMLDGLVASCELRTMKAFVDGIAGFLEAGGGRAHRSAKTLRLEFFETRDVGVVDRLIAAAVGAWGVEEVEVVVRPASTCDEDVPPAYTLRLKEDGHRSRVRSLALGNCMVPPLLQRYDALTTLVLRDMAASTPVDVYERVFSQCTRLQVLHLTFCGCLEDWLVVDAPCSEIRELVVEACSFLVIELRNLPMLARLACLTDTVELVFGSVPCLTHTNLTFFVEQEFLDSPPPHTELEQFLGTSPSTMENLVIRFTGPRRWVRAECIDNPLLALKRLLVADLPSNWDVSWPRTILMAAPSLEVLHIHVAHSEIEPEAHGIMWTRKDLAHCHPNMKELIMIGFTQQRHMEFLKYVVSACTALQRIVLLKDGHVRYNGLWDWDMQQQCGCWSDKDKRVVTRMIKSGPSPLVQLVLG</sequence>
<dbReference type="AlphaFoldDB" id="A0AAD8U5T3"/>
<accession>A0AAD8U5T3</accession>